<protein>
    <submittedName>
        <fullName evidence="1">Uncharacterized protein</fullName>
    </submittedName>
</protein>
<accession>I4D5T7</accession>
<gene>
    <name evidence="1" type="ordered locus">Desaci_2200</name>
</gene>
<dbReference type="Proteomes" id="UP000002892">
    <property type="component" value="Chromosome"/>
</dbReference>
<evidence type="ECO:0000313" key="2">
    <source>
        <dbReference type="Proteomes" id="UP000002892"/>
    </source>
</evidence>
<name>I4D5T7_DESAJ</name>
<dbReference type="EMBL" id="CP003639">
    <property type="protein sequence ID" value="AFM41161.1"/>
    <property type="molecule type" value="Genomic_DNA"/>
</dbReference>
<organism evidence="1 2">
    <name type="scientific">Desulfosporosinus acidiphilus (strain DSM 22704 / JCM 16185 / SJ4)</name>
    <dbReference type="NCBI Taxonomy" id="646529"/>
    <lineage>
        <taxon>Bacteria</taxon>
        <taxon>Bacillati</taxon>
        <taxon>Bacillota</taxon>
        <taxon>Clostridia</taxon>
        <taxon>Eubacteriales</taxon>
        <taxon>Desulfitobacteriaceae</taxon>
        <taxon>Desulfosporosinus</taxon>
    </lineage>
</organism>
<keyword evidence="2" id="KW-1185">Reference proteome</keyword>
<sequence length="50" mass="5672">MSRLSQDAFARAPFEIDREMVQKSLNDMLPLTGSISNNVLLGYFFAHILI</sequence>
<reference evidence="1 2" key="1">
    <citation type="journal article" date="2012" name="J. Bacteriol.">
        <title>Complete genome sequences of Desulfosporosinus orientis DSM765T, Desulfosporosinus youngiae DSM17734T, Desulfosporosinus meridiei DSM13257T, and Desulfosporosinus acidiphilus DSM22704T.</title>
        <authorList>
            <person name="Pester M."/>
            <person name="Brambilla E."/>
            <person name="Alazard D."/>
            <person name="Rattei T."/>
            <person name="Weinmaier T."/>
            <person name="Han J."/>
            <person name="Lucas S."/>
            <person name="Lapidus A."/>
            <person name="Cheng J.F."/>
            <person name="Goodwin L."/>
            <person name="Pitluck S."/>
            <person name="Peters L."/>
            <person name="Ovchinnikova G."/>
            <person name="Teshima H."/>
            <person name="Detter J.C."/>
            <person name="Han C.S."/>
            <person name="Tapia R."/>
            <person name="Land M.L."/>
            <person name="Hauser L."/>
            <person name="Kyrpides N.C."/>
            <person name="Ivanova N.N."/>
            <person name="Pagani I."/>
            <person name="Huntmann M."/>
            <person name="Wei C.L."/>
            <person name="Davenport K.W."/>
            <person name="Daligault H."/>
            <person name="Chain P.S."/>
            <person name="Chen A."/>
            <person name="Mavromatis K."/>
            <person name="Markowitz V."/>
            <person name="Szeto E."/>
            <person name="Mikhailova N."/>
            <person name="Pati A."/>
            <person name="Wagner M."/>
            <person name="Woyke T."/>
            <person name="Ollivier B."/>
            <person name="Klenk H.P."/>
            <person name="Spring S."/>
            <person name="Loy A."/>
        </authorList>
    </citation>
    <scope>NUCLEOTIDE SEQUENCE [LARGE SCALE GENOMIC DNA]</scope>
    <source>
        <strain evidence="2">DSM 22704 / JCM 16185 / SJ4</strain>
    </source>
</reference>
<evidence type="ECO:0000313" key="1">
    <source>
        <dbReference type="EMBL" id="AFM41161.1"/>
    </source>
</evidence>
<dbReference type="AlphaFoldDB" id="I4D5T7"/>
<proteinExistence type="predicted"/>
<dbReference type="HOGENOM" id="CLU_3117077_0_0_9"/>
<dbReference type="KEGG" id="dai:Desaci_2200"/>